<proteinExistence type="predicted"/>
<accession>A0A286U8R3</accession>
<name>A0A286U8R3_9AGAM</name>
<dbReference type="AlphaFoldDB" id="A0A286U8R3"/>
<gene>
    <name evidence="2" type="ORF">PNOK_0883100</name>
</gene>
<organism evidence="2 3">
    <name type="scientific">Pyrrhoderma noxium</name>
    <dbReference type="NCBI Taxonomy" id="2282107"/>
    <lineage>
        <taxon>Eukaryota</taxon>
        <taxon>Fungi</taxon>
        <taxon>Dikarya</taxon>
        <taxon>Basidiomycota</taxon>
        <taxon>Agaricomycotina</taxon>
        <taxon>Agaricomycetes</taxon>
        <taxon>Hymenochaetales</taxon>
        <taxon>Hymenochaetaceae</taxon>
        <taxon>Pyrrhoderma</taxon>
    </lineage>
</organism>
<dbReference type="EMBL" id="NBII01000009">
    <property type="protein sequence ID" value="PAV15973.1"/>
    <property type="molecule type" value="Genomic_DNA"/>
</dbReference>
<dbReference type="Proteomes" id="UP000217199">
    <property type="component" value="Unassembled WGS sequence"/>
</dbReference>
<sequence length="88" mass="9393">MLDTLLTSEQLSSSSSSEIGDPEVAEKGVTPVDRDNEVGGANDDDDGSLAVCSAGPESMAREVRNAVARLALRRPTRRTECHTEVYSI</sequence>
<evidence type="ECO:0000313" key="2">
    <source>
        <dbReference type="EMBL" id="PAV15973.1"/>
    </source>
</evidence>
<comment type="caution">
    <text evidence="2">The sequence shown here is derived from an EMBL/GenBank/DDBJ whole genome shotgun (WGS) entry which is preliminary data.</text>
</comment>
<feature type="compositionally biased region" description="Low complexity" evidence="1">
    <location>
        <begin position="1"/>
        <end position="18"/>
    </location>
</feature>
<dbReference type="InParanoid" id="A0A286U8R3"/>
<reference evidence="2 3" key="1">
    <citation type="journal article" date="2017" name="Mol. Ecol.">
        <title>Comparative and population genomic landscape of Phellinus noxius: A hypervariable fungus causing root rot in trees.</title>
        <authorList>
            <person name="Chung C.L."/>
            <person name="Lee T.J."/>
            <person name="Akiba M."/>
            <person name="Lee H.H."/>
            <person name="Kuo T.H."/>
            <person name="Liu D."/>
            <person name="Ke H.M."/>
            <person name="Yokoi T."/>
            <person name="Roa M.B."/>
            <person name="Lu M.J."/>
            <person name="Chang Y.Y."/>
            <person name="Ann P.J."/>
            <person name="Tsai J.N."/>
            <person name="Chen C.Y."/>
            <person name="Tzean S.S."/>
            <person name="Ota Y."/>
            <person name="Hattori T."/>
            <person name="Sahashi N."/>
            <person name="Liou R.F."/>
            <person name="Kikuchi T."/>
            <person name="Tsai I.J."/>
        </authorList>
    </citation>
    <scope>NUCLEOTIDE SEQUENCE [LARGE SCALE GENOMIC DNA]</scope>
    <source>
        <strain evidence="2 3">FFPRI411160</strain>
    </source>
</reference>
<evidence type="ECO:0000313" key="3">
    <source>
        <dbReference type="Proteomes" id="UP000217199"/>
    </source>
</evidence>
<evidence type="ECO:0000256" key="1">
    <source>
        <dbReference type="SAM" id="MobiDB-lite"/>
    </source>
</evidence>
<feature type="region of interest" description="Disordered" evidence="1">
    <location>
        <begin position="1"/>
        <end position="56"/>
    </location>
</feature>
<keyword evidence="3" id="KW-1185">Reference proteome</keyword>
<protein>
    <submittedName>
        <fullName evidence="2">Uncharacterized protein</fullName>
    </submittedName>
</protein>